<evidence type="ECO:0000259" key="7">
    <source>
        <dbReference type="PROSITE" id="PS50801"/>
    </source>
</evidence>
<proteinExistence type="predicted"/>
<feature type="transmembrane region" description="Helical" evidence="5">
    <location>
        <begin position="203"/>
        <end position="221"/>
    </location>
</feature>
<dbReference type="InterPro" id="IPR018490">
    <property type="entry name" value="cNMP-bd_dom_sf"/>
</dbReference>
<organism evidence="8 9">
    <name type="scientific">Leptospira idonii</name>
    <dbReference type="NCBI Taxonomy" id="1193500"/>
    <lineage>
        <taxon>Bacteria</taxon>
        <taxon>Pseudomonadati</taxon>
        <taxon>Spirochaetota</taxon>
        <taxon>Spirochaetia</taxon>
        <taxon>Leptospirales</taxon>
        <taxon>Leptospiraceae</taxon>
        <taxon>Leptospira</taxon>
    </lineage>
</organism>
<dbReference type="CDD" id="cd00038">
    <property type="entry name" value="CAP_ED"/>
    <property type="match status" value="1"/>
</dbReference>
<dbReference type="InterPro" id="IPR014710">
    <property type="entry name" value="RmlC-like_jellyroll"/>
</dbReference>
<dbReference type="PANTHER" id="PTHR43310:SF1">
    <property type="entry name" value="SULFATE TRANSPORTER YBAR-RELATED"/>
    <property type="match status" value="1"/>
</dbReference>
<sequence length="737" mass="80598">MKFPFKMKASPFLRDFLGSGAAVLVALPSAIAFGLSVYGPLGEGYASRGALSGIVGTIVIGLVAPLLGGTAKLVSAPCAPAAAVLSVFVLEQVRSGASDPALVPVFVGIAVLFAGLIQVVMGFLGGGKLIKYIPYPVVTGYLSGLGILIVISQLPLLFGIPFQVLFLGSLDPLETNPVSPIIGLVTIVAMIVFGRISKRFPATVLSLLVGIGTYWGLSLFYPGLQSSANNSFIVGTVVPEGQNILTGFGENIFGLVKLRFFELKSIVIPAFTLGFLLSIDTLKTCLVIDLYSKERHDSDRELMGQGIANGMSSLFGGIAGAGTLGPSMVNLTSGGKTKLSGFLVGVFAFIIVFFFAPLLKWIPVATLAGVLSVVGFRMVDWKSVGLLRNSSTVFDFFVIVCVVIAAISTSLLFAAGVGIALAIFLFLRDQIRSSVIKRSYFGDRRFSKKRRLPFELDELEKKGRQNSIFELQGQLFFGTTEQLLNHLEPFLKESKNIILDFKRVVTIDFTAVNLLKQIHSRLASNEGRLILSSVSTSFSTGYNVRNYLGSLGLGDSSSHLELFDSLDEALEFVEEEILQEADLDPNKNLPYLHLNQFQFFEPFPKKLVRKFEKHAREIKCSSGEFLFKKGDISDEMFFIRKGTIRIHLPLEGNRFHHLASFGKGDFFGDMAFLDQDPRSADAVAIEESLLYVISRKKFDKYVKDIPEFGNLYFESLAFTLSKRLRLNHLELTALDEH</sequence>
<accession>A0A4R9M2Y8</accession>
<dbReference type="EMBL" id="RQHW01000002">
    <property type="protein sequence ID" value="TGN21150.1"/>
    <property type="molecule type" value="Genomic_DNA"/>
</dbReference>
<dbReference type="Gene3D" id="2.60.120.10">
    <property type="entry name" value="Jelly Rolls"/>
    <property type="match status" value="1"/>
</dbReference>
<name>A0A4R9M2Y8_9LEPT</name>
<feature type="transmembrane region" description="Helical" evidence="5">
    <location>
        <begin position="137"/>
        <end position="158"/>
    </location>
</feature>
<dbReference type="Pfam" id="PF01740">
    <property type="entry name" value="STAS"/>
    <property type="match status" value="1"/>
</dbReference>
<dbReference type="InterPro" id="IPR052706">
    <property type="entry name" value="Membrane-Transporter-like"/>
</dbReference>
<dbReference type="InterPro" id="IPR002645">
    <property type="entry name" value="STAS_dom"/>
</dbReference>
<dbReference type="InterPro" id="IPR000595">
    <property type="entry name" value="cNMP-bd_dom"/>
</dbReference>
<dbReference type="PROSITE" id="PS50801">
    <property type="entry name" value="STAS"/>
    <property type="match status" value="1"/>
</dbReference>
<dbReference type="PANTHER" id="PTHR43310">
    <property type="entry name" value="SULFATE TRANSPORTER YBAR-RELATED"/>
    <property type="match status" value="1"/>
</dbReference>
<dbReference type="SUPFAM" id="SSF51206">
    <property type="entry name" value="cAMP-binding domain-like"/>
    <property type="match status" value="1"/>
</dbReference>
<feature type="transmembrane region" description="Helical" evidence="5">
    <location>
        <begin position="102"/>
        <end position="125"/>
    </location>
</feature>
<comment type="caution">
    <text evidence="8">The sequence shown here is derived from an EMBL/GenBank/DDBJ whole genome shotgun (WGS) entry which is preliminary data.</text>
</comment>
<reference evidence="8" key="1">
    <citation type="journal article" date="2019" name="PLoS Negl. Trop. Dis.">
        <title>Revisiting the worldwide diversity of Leptospira species in the environment.</title>
        <authorList>
            <person name="Vincent A.T."/>
            <person name="Schiettekatte O."/>
            <person name="Bourhy P."/>
            <person name="Veyrier F.J."/>
            <person name="Picardeau M."/>
        </authorList>
    </citation>
    <scope>NUCLEOTIDE SEQUENCE [LARGE SCALE GENOMIC DNA]</scope>
    <source>
        <strain evidence="8">201300427</strain>
    </source>
</reference>
<dbReference type="AlphaFoldDB" id="A0A4R9M2Y8"/>
<evidence type="ECO:0000256" key="3">
    <source>
        <dbReference type="ARBA" id="ARBA00022989"/>
    </source>
</evidence>
<keyword evidence="4 5" id="KW-0472">Membrane</keyword>
<feature type="domain" description="Cyclic nucleotide-binding" evidence="6">
    <location>
        <begin position="599"/>
        <end position="719"/>
    </location>
</feature>
<dbReference type="PROSITE" id="PS50042">
    <property type="entry name" value="CNMP_BINDING_3"/>
    <property type="match status" value="1"/>
</dbReference>
<keyword evidence="9" id="KW-1185">Reference proteome</keyword>
<keyword evidence="2 5" id="KW-0812">Transmembrane</keyword>
<dbReference type="GO" id="GO:0016020">
    <property type="term" value="C:membrane"/>
    <property type="evidence" value="ECO:0007669"/>
    <property type="project" value="UniProtKB-SubCell"/>
</dbReference>
<dbReference type="SUPFAM" id="SSF52091">
    <property type="entry name" value="SpoIIaa-like"/>
    <property type="match status" value="1"/>
</dbReference>
<evidence type="ECO:0000256" key="4">
    <source>
        <dbReference type="ARBA" id="ARBA00023136"/>
    </source>
</evidence>
<evidence type="ECO:0000256" key="1">
    <source>
        <dbReference type="ARBA" id="ARBA00004141"/>
    </source>
</evidence>
<evidence type="ECO:0000256" key="2">
    <source>
        <dbReference type="ARBA" id="ARBA00022692"/>
    </source>
</evidence>
<feature type="transmembrane region" description="Helical" evidence="5">
    <location>
        <begin position="178"/>
        <end position="196"/>
    </location>
</feature>
<dbReference type="SMART" id="SM00100">
    <property type="entry name" value="cNMP"/>
    <property type="match status" value="1"/>
</dbReference>
<feature type="transmembrane region" description="Helical" evidence="5">
    <location>
        <begin position="48"/>
        <end position="66"/>
    </location>
</feature>
<evidence type="ECO:0000259" key="6">
    <source>
        <dbReference type="PROSITE" id="PS50042"/>
    </source>
</evidence>
<comment type="subcellular location">
    <subcellularLocation>
        <location evidence="1">Membrane</location>
        <topology evidence="1">Multi-pass membrane protein</topology>
    </subcellularLocation>
</comment>
<feature type="transmembrane region" description="Helical" evidence="5">
    <location>
        <begin position="394"/>
        <end position="427"/>
    </location>
</feature>
<protein>
    <submittedName>
        <fullName evidence="8">STAS domain-containing protein</fullName>
    </submittedName>
</protein>
<evidence type="ECO:0000313" key="8">
    <source>
        <dbReference type="EMBL" id="TGN21150.1"/>
    </source>
</evidence>
<feature type="transmembrane region" description="Helical" evidence="5">
    <location>
        <begin position="339"/>
        <end position="356"/>
    </location>
</feature>
<feature type="transmembrane region" description="Helical" evidence="5">
    <location>
        <begin position="307"/>
        <end position="327"/>
    </location>
</feature>
<evidence type="ECO:0000313" key="9">
    <source>
        <dbReference type="Proteomes" id="UP000298058"/>
    </source>
</evidence>
<gene>
    <name evidence="8" type="ORF">EHS15_01130</name>
</gene>
<dbReference type="CDD" id="cd07042">
    <property type="entry name" value="STAS_SulP_like_sulfate_transporter"/>
    <property type="match status" value="1"/>
</dbReference>
<dbReference type="Proteomes" id="UP000298058">
    <property type="component" value="Unassembled WGS sequence"/>
</dbReference>
<feature type="domain" description="STAS" evidence="7">
    <location>
        <begin position="468"/>
        <end position="573"/>
    </location>
</feature>
<dbReference type="Pfam" id="PF00027">
    <property type="entry name" value="cNMP_binding"/>
    <property type="match status" value="1"/>
</dbReference>
<dbReference type="InterPro" id="IPR011547">
    <property type="entry name" value="SLC26A/SulP_dom"/>
</dbReference>
<dbReference type="OrthoDB" id="9771198at2"/>
<dbReference type="Gene3D" id="3.30.750.24">
    <property type="entry name" value="STAS domain"/>
    <property type="match status" value="1"/>
</dbReference>
<dbReference type="InterPro" id="IPR036513">
    <property type="entry name" value="STAS_dom_sf"/>
</dbReference>
<feature type="transmembrane region" description="Helical" evidence="5">
    <location>
        <begin position="266"/>
        <end position="286"/>
    </location>
</feature>
<keyword evidence="3 5" id="KW-1133">Transmembrane helix</keyword>
<evidence type="ECO:0000256" key="5">
    <source>
        <dbReference type="SAM" id="Phobius"/>
    </source>
</evidence>
<dbReference type="Pfam" id="PF00916">
    <property type="entry name" value="Sulfate_transp"/>
    <property type="match status" value="1"/>
</dbReference>